<evidence type="ECO:0000256" key="2">
    <source>
        <dbReference type="SAM" id="Phobius"/>
    </source>
</evidence>
<feature type="transmembrane region" description="Helical" evidence="2">
    <location>
        <begin position="623"/>
        <end position="642"/>
    </location>
</feature>
<feature type="transmembrane region" description="Helical" evidence="2">
    <location>
        <begin position="357"/>
        <end position="376"/>
    </location>
</feature>
<evidence type="ECO:0000313" key="3">
    <source>
        <dbReference type="EMBL" id="HDZ56543.1"/>
    </source>
</evidence>
<dbReference type="Proteomes" id="UP000885703">
    <property type="component" value="Unassembled WGS sequence"/>
</dbReference>
<name>A0A7V1BNL9_9GAMM</name>
<feature type="compositionally biased region" description="Basic and acidic residues" evidence="1">
    <location>
        <begin position="771"/>
        <end position="780"/>
    </location>
</feature>
<feature type="region of interest" description="Disordered" evidence="1">
    <location>
        <begin position="757"/>
        <end position="780"/>
    </location>
</feature>
<keyword evidence="2" id="KW-1133">Transmembrane helix</keyword>
<feature type="transmembrane region" description="Helical" evidence="2">
    <location>
        <begin position="649"/>
        <end position="667"/>
    </location>
</feature>
<dbReference type="AlphaFoldDB" id="A0A7V1BNL9"/>
<dbReference type="GO" id="GO:0005886">
    <property type="term" value="C:plasma membrane"/>
    <property type="evidence" value="ECO:0007669"/>
    <property type="project" value="TreeGrafter"/>
</dbReference>
<feature type="transmembrane region" description="Helical" evidence="2">
    <location>
        <begin position="397"/>
        <end position="423"/>
    </location>
</feature>
<feature type="transmembrane region" description="Helical" evidence="2">
    <location>
        <begin position="293"/>
        <end position="313"/>
    </location>
</feature>
<comment type="caution">
    <text evidence="3">The sequence shown here is derived from an EMBL/GenBank/DDBJ whole genome shotgun (WGS) entry which is preliminary data.</text>
</comment>
<dbReference type="Gene3D" id="1.20.1640.10">
    <property type="entry name" value="Multidrug efflux transporter AcrB transmembrane domain"/>
    <property type="match status" value="2"/>
</dbReference>
<feature type="transmembrane region" description="Helical" evidence="2">
    <location>
        <begin position="12"/>
        <end position="33"/>
    </location>
</feature>
<keyword evidence="2" id="KW-0472">Membrane</keyword>
<feature type="transmembrane region" description="Helical" evidence="2">
    <location>
        <begin position="673"/>
        <end position="694"/>
    </location>
</feature>
<feature type="transmembrane region" description="Helical" evidence="2">
    <location>
        <begin position="241"/>
        <end position="260"/>
    </location>
</feature>
<sequence length="780" mass="84294">MVKQRSAGTQAYLGAWLWGLVLLGCAGLLAWQLSTGARWDTRIVNLLPDLPQTDLVMRAEKRMAEGVEDDFLMLVQGPQPRELAEDLRSRLLDQDILRPSENTSGSRPDKALTGYRYQLLADSLATTDKEVWLERALFRLFSPGLDNDLRNDPFGLQDAWIQQQLGTHLRLDGDFPVVRETGERWLLISGRLTASAYDMALQASLGEVLEGFQADHPEARILRAGLVFHAAAGAKQARQEISTIGIGSLLGLLVMLWCVFRDALTLASLMLPVACGLLVALPISWLIFGSLNLLTLAFGASLIGIAVDYALHLQSARHLAPEQPLARLWSALLLGLISSLAAYLVQLATPFPGLRQMATFAALGLTGAWLTVRLWLPMIPVRQHPATRRIANQLARLRVPAGAHLPWLALGAVALLAILVILFRLQVSDDLRQLNPSPPELIAEQQRVQQLLQRPGARHYLIVTADTDDALLTRLEQLDTALTALSDESHLDQFRHLAQAVPSAERQHQSVERIRFMHDTALPQLAERAGLPADALSSSIEPHPQPFTLTDWFATPLGAADQLLWLAASGADADAGPASLVLLGEADGVGSHALHALSQAEDVHYHDRVAQLGQVLGDIRDSIALWLGIAIAGLALVFSWRYGTSVWRVLLPPVGAILVSLAVLALNDTGLTLFHLLGLLLVLGIGLDAGIFSVEHAEQPASWLGISLSCASSLLAFGLLSFSATPALAHLGMTSLVGLGTTWLLVPFARVGRLPPTSSAISESSTSIPGKDPHGKAQPQ</sequence>
<accession>A0A7V1BNL9</accession>
<feature type="compositionally biased region" description="Low complexity" evidence="1">
    <location>
        <begin position="757"/>
        <end position="769"/>
    </location>
</feature>
<reference evidence="3" key="1">
    <citation type="journal article" date="2020" name="mSystems">
        <title>Genome- and Community-Level Interaction Insights into Carbon Utilization and Element Cycling Functions of Hydrothermarchaeota in Hydrothermal Sediment.</title>
        <authorList>
            <person name="Zhou Z."/>
            <person name="Liu Y."/>
            <person name="Xu W."/>
            <person name="Pan J."/>
            <person name="Luo Z.H."/>
            <person name="Li M."/>
        </authorList>
    </citation>
    <scope>NUCLEOTIDE SEQUENCE [LARGE SCALE GENOMIC DNA]</scope>
    <source>
        <strain evidence="3">HyVt-324</strain>
    </source>
</reference>
<dbReference type="PROSITE" id="PS51257">
    <property type="entry name" value="PROKAR_LIPOPROTEIN"/>
    <property type="match status" value="1"/>
</dbReference>
<keyword evidence="2" id="KW-0812">Transmembrane</keyword>
<feature type="transmembrane region" description="Helical" evidence="2">
    <location>
        <begin position="267"/>
        <end position="287"/>
    </location>
</feature>
<organism evidence="3">
    <name type="scientific">Halopseudomonas xinjiangensis</name>
    <dbReference type="NCBI Taxonomy" id="487184"/>
    <lineage>
        <taxon>Bacteria</taxon>
        <taxon>Pseudomonadati</taxon>
        <taxon>Pseudomonadota</taxon>
        <taxon>Gammaproteobacteria</taxon>
        <taxon>Pseudomonadales</taxon>
        <taxon>Pseudomonadaceae</taxon>
        <taxon>Halopseudomonas</taxon>
    </lineage>
</organism>
<dbReference type="EMBL" id="DRFO01000020">
    <property type="protein sequence ID" value="HDZ56543.1"/>
    <property type="molecule type" value="Genomic_DNA"/>
</dbReference>
<dbReference type="SUPFAM" id="SSF82866">
    <property type="entry name" value="Multidrug efflux transporter AcrB transmembrane domain"/>
    <property type="match status" value="2"/>
</dbReference>
<dbReference type="PANTHER" id="PTHR33406:SF13">
    <property type="entry name" value="MEMBRANE PROTEIN YDFJ"/>
    <property type="match status" value="1"/>
</dbReference>
<evidence type="ECO:0000256" key="1">
    <source>
        <dbReference type="SAM" id="MobiDB-lite"/>
    </source>
</evidence>
<evidence type="ECO:0008006" key="4">
    <source>
        <dbReference type="Google" id="ProtNLM"/>
    </source>
</evidence>
<gene>
    <name evidence="3" type="ORF">ENH64_08725</name>
</gene>
<feature type="transmembrane region" description="Helical" evidence="2">
    <location>
        <begin position="701"/>
        <end position="722"/>
    </location>
</feature>
<feature type="transmembrane region" description="Helical" evidence="2">
    <location>
        <begin position="325"/>
        <end position="345"/>
    </location>
</feature>
<proteinExistence type="predicted"/>
<dbReference type="PANTHER" id="PTHR33406">
    <property type="entry name" value="MEMBRANE PROTEIN MJ1562-RELATED"/>
    <property type="match status" value="1"/>
</dbReference>
<protein>
    <recommendedName>
        <fullName evidence="4">Exporter</fullName>
    </recommendedName>
</protein>
<feature type="transmembrane region" description="Helical" evidence="2">
    <location>
        <begin position="728"/>
        <end position="746"/>
    </location>
</feature>
<dbReference type="InterPro" id="IPR050545">
    <property type="entry name" value="Mycobact_MmpL"/>
</dbReference>